<dbReference type="EMBL" id="BAAAPH010000022">
    <property type="protein sequence ID" value="GAA1594550.1"/>
    <property type="molecule type" value="Genomic_DNA"/>
</dbReference>
<gene>
    <name evidence="1" type="ORF">GCM10009804_59000</name>
</gene>
<sequence>MACETARRLIALLRLVQRGPASSGTLTDEAMIDDCFGPGAPLPADPQLKDWPCTYCDNPTEA</sequence>
<comment type="caution">
    <text evidence="1">The sequence shown here is derived from an EMBL/GenBank/DDBJ whole genome shotgun (WGS) entry which is preliminary data.</text>
</comment>
<name>A0ABN2E2S7_9ACTN</name>
<organism evidence="1 2">
    <name type="scientific">Kribbella hippodromi</name>
    <dbReference type="NCBI Taxonomy" id="434347"/>
    <lineage>
        <taxon>Bacteria</taxon>
        <taxon>Bacillati</taxon>
        <taxon>Actinomycetota</taxon>
        <taxon>Actinomycetes</taxon>
        <taxon>Propionibacteriales</taxon>
        <taxon>Kribbellaceae</taxon>
        <taxon>Kribbella</taxon>
    </lineage>
</organism>
<dbReference type="RefSeq" id="WP_344238588.1">
    <property type="nucleotide sequence ID" value="NZ_BAAAPH010000022.1"/>
</dbReference>
<protein>
    <submittedName>
        <fullName evidence="1">Uncharacterized protein</fullName>
    </submittedName>
</protein>
<accession>A0ABN2E2S7</accession>
<evidence type="ECO:0000313" key="2">
    <source>
        <dbReference type="Proteomes" id="UP001501705"/>
    </source>
</evidence>
<proteinExistence type="predicted"/>
<reference evidence="1 2" key="1">
    <citation type="journal article" date="2019" name="Int. J. Syst. Evol. Microbiol.">
        <title>The Global Catalogue of Microorganisms (GCM) 10K type strain sequencing project: providing services to taxonomists for standard genome sequencing and annotation.</title>
        <authorList>
            <consortium name="The Broad Institute Genomics Platform"/>
            <consortium name="The Broad Institute Genome Sequencing Center for Infectious Disease"/>
            <person name="Wu L."/>
            <person name="Ma J."/>
        </authorList>
    </citation>
    <scope>NUCLEOTIDE SEQUENCE [LARGE SCALE GENOMIC DNA]</scope>
    <source>
        <strain evidence="1 2">JCM 15572</strain>
    </source>
</reference>
<evidence type="ECO:0000313" key="1">
    <source>
        <dbReference type="EMBL" id="GAA1594550.1"/>
    </source>
</evidence>
<keyword evidence="2" id="KW-1185">Reference proteome</keyword>
<dbReference type="Proteomes" id="UP001501705">
    <property type="component" value="Unassembled WGS sequence"/>
</dbReference>